<dbReference type="AlphaFoldDB" id="A0AAW1DSD5"/>
<dbReference type="Proteomes" id="UP001461498">
    <property type="component" value="Unassembled WGS sequence"/>
</dbReference>
<name>A0AAW1DSD5_9HEMI</name>
<sequence>MVNNQSFEFPPSPLISQYNDIPKDMFCKSYCPGNCTCANVVRIPLNYEVTIIVSDFISGDYDFNGPSHPFHLHGYNFNVLEMGVYNTSISEGMREVRRRVDSGLVNNPRAAMKDSISVPSGGYIIIRFIANNPGFWLLHCHFLYHLDTGMEVVLWVGEFSDLPPVPKGFPKCNNYIPKAECYD</sequence>
<dbReference type="InterPro" id="IPR045087">
    <property type="entry name" value="Cu-oxidase_fam"/>
</dbReference>
<dbReference type="PROSITE" id="PS00080">
    <property type="entry name" value="MULTICOPPER_OXIDASE2"/>
    <property type="match status" value="1"/>
</dbReference>
<dbReference type="InterPro" id="IPR033138">
    <property type="entry name" value="Cu_oxidase_CS"/>
</dbReference>
<gene>
    <name evidence="4" type="ORF">O3M35_000672</name>
</gene>
<dbReference type="Pfam" id="PF07731">
    <property type="entry name" value="Cu-oxidase_2"/>
    <property type="match status" value="1"/>
</dbReference>
<organism evidence="4 5">
    <name type="scientific">Rhynocoris fuscipes</name>
    <dbReference type="NCBI Taxonomy" id="488301"/>
    <lineage>
        <taxon>Eukaryota</taxon>
        <taxon>Metazoa</taxon>
        <taxon>Ecdysozoa</taxon>
        <taxon>Arthropoda</taxon>
        <taxon>Hexapoda</taxon>
        <taxon>Insecta</taxon>
        <taxon>Pterygota</taxon>
        <taxon>Neoptera</taxon>
        <taxon>Paraneoptera</taxon>
        <taxon>Hemiptera</taxon>
        <taxon>Heteroptera</taxon>
        <taxon>Panheteroptera</taxon>
        <taxon>Cimicomorpha</taxon>
        <taxon>Reduviidae</taxon>
        <taxon>Harpactorinae</taxon>
        <taxon>Harpactorini</taxon>
        <taxon>Rhynocoris</taxon>
    </lineage>
</organism>
<dbReference type="InterPro" id="IPR002355">
    <property type="entry name" value="Cu_oxidase_Cu_BS"/>
</dbReference>
<dbReference type="GO" id="GO:0005886">
    <property type="term" value="C:plasma membrane"/>
    <property type="evidence" value="ECO:0007669"/>
    <property type="project" value="TreeGrafter"/>
</dbReference>
<keyword evidence="1" id="KW-0479">Metal-binding</keyword>
<protein>
    <recommendedName>
        <fullName evidence="3">Plastocyanin-like domain-containing protein</fullName>
    </recommendedName>
</protein>
<dbReference type="GO" id="GO:0016491">
    <property type="term" value="F:oxidoreductase activity"/>
    <property type="evidence" value="ECO:0007669"/>
    <property type="project" value="UniProtKB-KW"/>
</dbReference>
<reference evidence="4 5" key="1">
    <citation type="submission" date="2022-12" db="EMBL/GenBank/DDBJ databases">
        <title>Chromosome-level genome assembly of true bugs.</title>
        <authorList>
            <person name="Ma L."/>
            <person name="Li H."/>
        </authorList>
    </citation>
    <scope>NUCLEOTIDE SEQUENCE [LARGE SCALE GENOMIC DNA]</scope>
    <source>
        <strain evidence="4">Lab_2022b</strain>
    </source>
</reference>
<dbReference type="InterPro" id="IPR008972">
    <property type="entry name" value="Cupredoxin"/>
</dbReference>
<comment type="caution">
    <text evidence="4">The sequence shown here is derived from an EMBL/GenBank/DDBJ whole genome shotgun (WGS) entry which is preliminary data.</text>
</comment>
<evidence type="ECO:0000313" key="5">
    <source>
        <dbReference type="Proteomes" id="UP001461498"/>
    </source>
</evidence>
<dbReference type="Gene3D" id="2.60.40.420">
    <property type="entry name" value="Cupredoxins - blue copper proteins"/>
    <property type="match status" value="1"/>
</dbReference>
<feature type="domain" description="Plastocyanin-like" evidence="3">
    <location>
        <begin position="35"/>
        <end position="157"/>
    </location>
</feature>
<evidence type="ECO:0000256" key="1">
    <source>
        <dbReference type="ARBA" id="ARBA00022723"/>
    </source>
</evidence>
<keyword evidence="5" id="KW-1185">Reference proteome</keyword>
<dbReference type="EMBL" id="JAPXFL010000001">
    <property type="protein sequence ID" value="KAK9512202.1"/>
    <property type="molecule type" value="Genomic_DNA"/>
</dbReference>
<proteinExistence type="predicted"/>
<dbReference type="SUPFAM" id="SSF49503">
    <property type="entry name" value="Cupredoxins"/>
    <property type="match status" value="1"/>
</dbReference>
<evidence type="ECO:0000313" key="4">
    <source>
        <dbReference type="EMBL" id="KAK9512202.1"/>
    </source>
</evidence>
<accession>A0AAW1DSD5</accession>
<evidence type="ECO:0000256" key="2">
    <source>
        <dbReference type="ARBA" id="ARBA00023002"/>
    </source>
</evidence>
<keyword evidence="2" id="KW-0560">Oxidoreductase</keyword>
<dbReference type="PANTHER" id="PTHR11709">
    <property type="entry name" value="MULTI-COPPER OXIDASE"/>
    <property type="match status" value="1"/>
</dbReference>
<dbReference type="GO" id="GO:0005507">
    <property type="term" value="F:copper ion binding"/>
    <property type="evidence" value="ECO:0007669"/>
    <property type="project" value="InterPro"/>
</dbReference>
<dbReference type="InterPro" id="IPR011706">
    <property type="entry name" value="Cu-oxidase_C"/>
</dbReference>
<dbReference type="PROSITE" id="PS00079">
    <property type="entry name" value="MULTICOPPER_OXIDASE1"/>
    <property type="match status" value="1"/>
</dbReference>
<evidence type="ECO:0000259" key="3">
    <source>
        <dbReference type="Pfam" id="PF07731"/>
    </source>
</evidence>
<dbReference type="CDD" id="cd13905">
    <property type="entry name" value="CuRO_3_tcLLC2_insect_like"/>
    <property type="match status" value="1"/>
</dbReference>
<dbReference type="PANTHER" id="PTHR11709:SF232">
    <property type="entry name" value="STRAW, ISOFORM G"/>
    <property type="match status" value="1"/>
</dbReference>
<dbReference type="GO" id="GO:0006826">
    <property type="term" value="P:iron ion transport"/>
    <property type="evidence" value="ECO:0007669"/>
    <property type="project" value="TreeGrafter"/>
</dbReference>